<accession>A0A914CLD8</accession>
<evidence type="ECO:0000313" key="3">
    <source>
        <dbReference type="WBParaSite" id="ACRNAN_scaffold11589.g12292.t1"/>
    </source>
</evidence>
<organism evidence="2 3">
    <name type="scientific">Acrobeloides nanus</name>
    <dbReference type="NCBI Taxonomy" id="290746"/>
    <lineage>
        <taxon>Eukaryota</taxon>
        <taxon>Metazoa</taxon>
        <taxon>Ecdysozoa</taxon>
        <taxon>Nematoda</taxon>
        <taxon>Chromadorea</taxon>
        <taxon>Rhabditida</taxon>
        <taxon>Tylenchina</taxon>
        <taxon>Cephalobomorpha</taxon>
        <taxon>Cephaloboidea</taxon>
        <taxon>Cephalobidae</taxon>
        <taxon>Acrobeloides</taxon>
    </lineage>
</organism>
<dbReference type="Pfam" id="PF00646">
    <property type="entry name" value="F-box"/>
    <property type="match status" value="1"/>
</dbReference>
<evidence type="ECO:0000313" key="2">
    <source>
        <dbReference type="Proteomes" id="UP000887540"/>
    </source>
</evidence>
<reference evidence="3" key="1">
    <citation type="submission" date="2022-11" db="UniProtKB">
        <authorList>
            <consortium name="WormBaseParasite"/>
        </authorList>
    </citation>
    <scope>IDENTIFICATION</scope>
</reference>
<dbReference type="WBParaSite" id="ACRNAN_scaffold11589.g12292.t1">
    <property type="protein sequence ID" value="ACRNAN_scaffold11589.g12292.t1"/>
    <property type="gene ID" value="ACRNAN_scaffold11589.g12292"/>
</dbReference>
<keyword evidence="2" id="KW-1185">Reference proteome</keyword>
<dbReference type="Proteomes" id="UP000887540">
    <property type="component" value="Unplaced"/>
</dbReference>
<name>A0A914CLD8_9BILA</name>
<proteinExistence type="predicted"/>
<evidence type="ECO:0000259" key="1">
    <source>
        <dbReference type="Pfam" id="PF00646"/>
    </source>
</evidence>
<dbReference type="InterPro" id="IPR001810">
    <property type="entry name" value="F-box_dom"/>
</dbReference>
<protein>
    <submittedName>
        <fullName evidence="3">F-box domain-containing protein</fullName>
    </submittedName>
</protein>
<dbReference type="InterPro" id="IPR036047">
    <property type="entry name" value="F-box-like_dom_sf"/>
</dbReference>
<dbReference type="AlphaFoldDB" id="A0A914CLD8"/>
<sequence>MNDVVKEVFKFLPRNEIEKSQLVSRYWKNLIVLSSDELPLRSLCVWACTYDDSYYFM</sequence>
<dbReference type="SUPFAM" id="SSF81383">
    <property type="entry name" value="F-box domain"/>
    <property type="match status" value="1"/>
</dbReference>
<feature type="domain" description="F-box" evidence="1">
    <location>
        <begin position="2"/>
        <end position="31"/>
    </location>
</feature>